<sequence>MSSPSSSHSSLLGSKISPNAESSAPKKDFLAAFATLQAMYGFTGGLCASQTPPSERKTSRSSLPKGPGMLKRLLKLVEKVRRSNGSTPAPSKPKWVPSPRVAMPSHCAVL</sequence>
<comment type="caution">
    <text evidence="2">The sequence shown here is derived from an EMBL/GenBank/DDBJ whole genome shotgun (WGS) entry which is preliminary data.</text>
</comment>
<evidence type="ECO:0000313" key="2">
    <source>
        <dbReference type="EMBL" id="KAF7353769.1"/>
    </source>
</evidence>
<name>A0A8H7CX41_9AGAR</name>
<dbReference type="AlphaFoldDB" id="A0A8H7CX41"/>
<feature type="compositionally biased region" description="Low complexity" evidence="1">
    <location>
        <begin position="1"/>
        <end position="17"/>
    </location>
</feature>
<keyword evidence="3" id="KW-1185">Reference proteome</keyword>
<gene>
    <name evidence="2" type="ORF">MVEN_01062300</name>
</gene>
<reference evidence="2" key="1">
    <citation type="submission" date="2020-05" db="EMBL/GenBank/DDBJ databases">
        <title>Mycena genomes resolve the evolution of fungal bioluminescence.</title>
        <authorList>
            <person name="Tsai I.J."/>
        </authorList>
    </citation>
    <scope>NUCLEOTIDE SEQUENCE</scope>
    <source>
        <strain evidence="2">CCC161011</strain>
    </source>
</reference>
<dbReference type="Proteomes" id="UP000620124">
    <property type="component" value="Unassembled WGS sequence"/>
</dbReference>
<feature type="region of interest" description="Disordered" evidence="1">
    <location>
        <begin position="1"/>
        <end position="22"/>
    </location>
</feature>
<proteinExistence type="predicted"/>
<accession>A0A8H7CX41</accession>
<evidence type="ECO:0000313" key="3">
    <source>
        <dbReference type="Proteomes" id="UP000620124"/>
    </source>
</evidence>
<protein>
    <submittedName>
        <fullName evidence="2">Uncharacterized protein</fullName>
    </submittedName>
</protein>
<dbReference type="EMBL" id="JACAZI010000008">
    <property type="protein sequence ID" value="KAF7353769.1"/>
    <property type="molecule type" value="Genomic_DNA"/>
</dbReference>
<dbReference type="OrthoDB" id="3116317at2759"/>
<organism evidence="2 3">
    <name type="scientific">Mycena venus</name>
    <dbReference type="NCBI Taxonomy" id="2733690"/>
    <lineage>
        <taxon>Eukaryota</taxon>
        <taxon>Fungi</taxon>
        <taxon>Dikarya</taxon>
        <taxon>Basidiomycota</taxon>
        <taxon>Agaricomycotina</taxon>
        <taxon>Agaricomycetes</taxon>
        <taxon>Agaricomycetidae</taxon>
        <taxon>Agaricales</taxon>
        <taxon>Marasmiineae</taxon>
        <taxon>Mycenaceae</taxon>
        <taxon>Mycena</taxon>
    </lineage>
</organism>
<feature type="region of interest" description="Disordered" evidence="1">
    <location>
        <begin position="47"/>
        <end position="70"/>
    </location>
</feature>
<evidence type="ECO:0000256" key="1">
    <source>
        <dbReference type="SAM" id="MobiDB-lite"/>
    </source>
</evidence>